<reference evidence="2 3" key="1">
    <citation type="submission" date="2021-01" db="EMBL/GenBank/DDBJ databases">
        <title>Whole genome shotgun sequence of Catellatospora chokoriensis NBRC 107358.</title>
        <authorList>
            <person name="Komaki H."/>
            <person name="Tamura T."/>
        </authorList>
    </citation>
    <scope>NUCLEOTIDE SEQUENCE [LARGE SCALE GENOMIC DNA]</scope>
    <source>
        <strain evidence="2 3">NBRC 107358</strain>
    </source>
</reference>
<dbReference type="RefSeq" id="WP_191841169.1">
    <property type="nucleotide sequence ID" value="NZ_BAAALB010000014.1"/>
</dbReference>
<evidence type="ECO:0000256" key="1">
    <source>
        <dbReference type="SAM" id="SignalP"/>
    </source>
</evidence>
<dbReference type="EMBL" id="BONG01000004">
    <property type="protein sequence ID" value="GIF87606.1"/>
    <property type="molecule type" value="Genomic_DNA"/>
</dbReference>
<gene>
    <name evidence="2" type="ORF">Cch02nite_10500</name>
</gene>
<dbReference type="Proteomes" id="UP000619293">
    <property type="component" value="Unassembled WGS sequence"/>
</dbReference>
<sequence>MRRILATATLGLALFGAAACADTKPEATGTPTPGAAATSAAAAPAGTDKKAACANLTKAVTDLETQGATIVPEVLNPATQQAALPKLTKLLTDFKAAYGKDVSTLADAELKAAVEADLKALDTGLAAVVAANGDAAKIQAAISTPEFGAAGNKVKTLCAAA</sequence>
<comment type="caution">
    <text evidence="2">The sequence shown here is derived from an EMBL/GenBank/DDBJ whole genome shotgun (WGS) entry which is preliminary data.</text>
</comment>
<keyword evidence="1" id="KW-0732">Signal</keyword>
<organism evidence="2 3">
    <name type="scientific">Catellatospora chokoriensis</name>
    <dbReference type="NCBI Taxonomy" id="310353"/>
    <lineage>
        <taxon>Bacteria</taxon>
        <taxon>Bacillati</taxon>
        <taxon>Actinomycetota</taxon>
        <taxon>Actinomycetes</taxon>
        <taxon>Micromonosporales</taxon>
        <taxon>Micromonosporaceae</taxon>
        <taxon>Catellatospora</taxon>
    </lineage>
</organism>
<feature type="signal peptide" evidence="1">
    <location>
        <begin position="1"/>
        <end position="21"/>
    </location>
</feature>
<dbReference type="PROSITE" id="PS51257">
    <property type="entry name" value="PROKAR_LIPOPROTEIN"/>
    <property type="match status" value="1"/>
</dbReference>
<dbReference type="AlphaFoldDB" id="A0A8J3JM96"/>
<keyword evidence="3" id="KW-1185">Reference proteome</keyword>
<feature type="chain" id="PRO_5035191444" description="Small secreted protein" evidence="1">
    <location>
        <begin position="22"/>
        <end position="161"/>
    </location>
</feature>
<evidence type="ECO:0000313" key="2">
    <source>
        <dbReference type="EMBL" id="GIF87606.1"/>
    </source>
</evidence>
<accession>A0A8J3JM96</accession>
<protein>
    <recommendedName>
        <fullName evidence="4">Small secreted protein</fullName>
    </recommendedName>
</protein>
<name>A0A8J3JM96_9ACTN</name>
<evidence type="ECO:0008006" key="4">
    <source>
        <dbReference type="Google" id="ProtNLM"/>
    </source>
</evidence>
<evidence type="ECO:0000313" key="3">
    <source>
        <dbReference type="Proteomes" id="UP000619293"/>
    </source>
</evidence>
<proteinExistence type="predicted"/>